<dbReference type="RefSeq" id="WP_406794420.1">
    <property type="nucleotide sequence ID" value="NZ_JBJHZX010000055.1"/>
</dbReference>
<sequence>MISNSTLKQEIGQQLQVANQQITLCQQKIQQDKDCPQKQLFLQNALGAVAKAWEIVESSR</sequence>
<dbReference type="Proteomes" id="UP001623660">
    <property type="component" value="Unassembled WGS sequence"/>
</dbReference>
<comment type="caution">
    <text evidence="1">The sequence shown here is derived from an EMBL/GenBank/DDBJ whole genome shotgun (WGS) entry which is preliminary data.</text>
</comment>
<organism evidence="1 2">
    <name type="scientific">Candidatus Clostridium eludens</name>
    <dbReference type="NCBI Taxonomy" id="3381663"/>
    <lineage>
        <taxon>Bacteria</taxon>
        <taxon>Bacillati</taxon>
        <taxon>Bacillota</taxon>
        <taxon>Clostridia</taxon>
        <taxon>Eubacteriales</taxon>
        <taxon>Clostridiaceae</taxon>
        <taxon>Clostridium</taxon>
    </lineage>
</organism>
<gene>
    <name evidence="1" type="ORF">ACJDU8_22495</name>
</gene>
<proteinExistence type="predicted"/>
<name>A0ABW8ST08_9CLOT</name>
<evidence type="ECO:0000313" key="1">
    <source>
        <dbReference type="EMBL" id="MFL0198309.1"/>
    </source>
</evidence>
<reference evidence="1 2" key="1">
    <citation type="submission" date="2024-11" db="EMBL/GenBank/DDBJ databases">
        <authorList>
            <person name="Heng Y.C."/>
            <person name="Lim A.C.H."/>
            <person name="Lee J.K.Y."/>
            <person name="Kittelmann S."/>
        </authorList>
    </citation>
    <scope>NUCLEOTIDE SEQUENCE [LARGE SCALE GENOMIC DNA]</scope>
    <source>
        <strain evidence="1 2">WILCCON 0269</strain>
    </source>
</reference>
<protein>
    <recommendedName>
        <fullName evidence="3">EscE/YscE/SsaE family type III secretion system needle protein co-chaperone</fullName>
    </recommendedName>
</protein>
<dbReference type="EMBL" id="JBJHZX010000055">
    <property type="protein sequence ID" value="MFL0198309.1"/>
    <property type="molecule type" value="Genomic_DNA"/>
</dbReference>
<accession>A0ABW8ST08</accession>
<evidence type="ECO:0008006" key="3">
    <source>
        <dbReference type="Google" id="ProtNLM"/>
    </source>
</evidence>
<evidence type="ECO:0000313" key="2">
    <source>
        <dbReference type="Proteomes" id="UP001623660"/>
    </source>
</evidence>
<keyword evidence="2" id="KW-1185">Reference proteome</keyword>